<gene>
    <name evidence="2" type="ORF">OH76DRAFT_1419587</name>
</gene>
<dbReference type="Proteomes" id="UP000256964">
    <property type="component" value="Unassembled WGS sequence"/>
</dbReference>
<feature type="compositionally biased region" description="Low complexity" evidence="1">
    <location>
        <begin position="303"/>
        <end position="312"/>
    </location>
</feature>
<organism evidence="2 3">
    <name type="scientific">Lentinus brumalis</name>
    <dbReference type="NCBI Taxonomy" id="2498619"/>
    <lineage>
        <taxon>Eukaryota</taxon>
        <taxon>Fungi</taxon>
        <taxon>Dikarya</taxon>
        <taxon>Basidiomycota</taxon>
        <taxon>Agaricomycotina</taxon>
        <taxon>Agaricomycetes</taxon>
        <taxon>Polyporales</taxon>
        <taxon>Polyporaceae</taxon>
        <taxon>Lentinus</taxon>
    </lineage>
</organism>
<reference evidence="2 3" key="1">
    <citation type="journal article" date="2018" name="Biotechnol. Biofuels">
        <title>Integrative visual omics of the white-rot fungus Polyporus brumalis exposes the biotechnological potential of its oxidative enzymes for delignifying raw plant biomass.</title>
        <authorList>
            <person name="Miyauchi S."/>
            <person name="Rancon A."/>
            <person name="Drula E."/>
            <person name="Hage H."/>
            <person name="Chaduli D."/>
            <person name="Favel A."/>
            <person name="Grisel S."/>
            <person name="Henrissat B."/>
            <person name="Herpoel-Gimbert I."/>
            <person name="Ruiz-Duenas F.J."/>
            <person name="Chevret D."/>
            <person name="Hainaut M."/>
            <person name="Lin J."/>
            <person name="Wang M."/>
            <person name="Pangilinan J."/>
            <person name="Lipzen A."/>
            <person name="Lesage-Meessen L."/>
            <person name="Navarro D."/>
            <person name="Riley R."/>
            <person name="Grigoriev I.V."/>
            <person name="Zhou S."/>
            <person name="Raouche S."/>
            <person name="Rosso M.N."/>
        </authorList>
    </citation>
    <scope>NUCLEOTIDE SEQUENCE [LARGE SCALE GENOMIC DNA]</scope>
    <source>
        <strain evidence="2 3">BRFM 1820</strain>
    </source>
</reference>
<dbReference type="AlphaFoldDB" id="A0A371D500"/>
<evidence type="ECO:0000256" key="1">
    <source>
        <dbReference type="SAM" id="MobiDB-lite"/>
    </source>
</evidence>
<keyword evidence="3" id="KW-1185">Reference proteome</keyword>
<feature type="region of interest" description="Disordered" evidence="1">
    <location>
        <begin position="303"/>
        <end position="377"/>
    </location>
</feature>
<dbReference type="EMBL" id="KZ857418">
    <property type="protein sequence ID" value="RDX47572.1"/>
    <property type="molecule type" value="Genomic_DNA"/>
</dbReference>
<evidence type="ECO:0000313" key="2">
    <source>
        <dbReference type="EMBL" id="RDX47572.1"/>
    </source>
</evidence>
<name>A0A371D500_9APHY</name>
<sequence length="411" mass="44160">MIICYNSHGEWVRKSSRGWSWSEIKNIKWNWRRSCGQKWHSDFLGIGGILATRDLRLVFSSLISLCPLLYTAMQSNPRQDKHDANDNSSEDEDFYASMPPECRDLFESLDSVEIPPMERSPAFYFLEAWELYMDLDNPGTPSPQGHAVAALLQIALAAAQAAYQIDSGQAEDAREAMRGTMQTIVAMVQNGLQVQKEMNREDKPTKATASTSTACTSTARPLTALLSTALLSTAPTSTDSTALAANSLASNSLASIALTPTAITSTACASACALTTITTTARASRNLVSSALTSLPATVTVSTSRTTSPPLVKRARTASESVPDVSNSRASSGPGTKHGTTLARKISPRNQYGSSLPVFRTPGFGVQQPSGSSGRRDEWSIRIAPEAENIPGSCTSSRYRARTSAVPAKRV</sequence>
<proteinExistence type="predicted"/>
<evidence type="ECO:0000313" key="3">
    <source>
        <dbReference type="Proteomes" id="UP000256964"/>
    </source>
</evidence>
<protein>
    <submittedName>
        <fullName evidence="2">Uncharacterized protein</fullName>
    </submittedName>
</protein>
<accession>A0A371D500</accession>
<feature type="compositionally biased region" description="Polar residues" evidence="1">
    <location>
        <begin position="318"/>
        <end position="334"/>
    </location>
</feature>